<dbReference type="AlphaFoldDB" id="A0A1W6ZDW5"/>
<sequence length="80" mass="8835">MSNQGVDVTTYAGNTIADVTALGLLMFLVTKDKSTLEMANKTMHSMLASIYQDDRAPEALKNQIRTRIDSITEIALQQCK</sequence>
<evidence type="ECO:0000313" key="3">
    <source>
        <dbReference type="Proteomes" id="UP000194161"/>
    </source>
</evidence>
<keyword evidence="1" id="KW-0472">Membrane</keyword>
<protein>
    <submittedName>
        <fullName evidence="2">Uncharacterized protein</fullName>
    </submittedName>
</protein>
<accession>A0A1W6ZDW5</accession>
<evidence type="ECO:0000256" key="1">
    <source>
        <dbReference type="SAM" id="Phobius"/>
    </source>
</evidence>
<proteinExistence type="predicted"/>
<reference evidence="2 3" key="1">
    <citation type="submission" date="2017-05" db="EMBL/GenBank/DDBJ databases">
        <title>Complete and WGS of Bordetella genogroups.</title>
        <authorList>
            <person name="Spilker T."/>
            <person name="LiPuma J."/>
        </authorList>
    </citation>
    <scope>NUCLEOTIDE SEQUENCE [LARGE SCALE GENOMIC DNA]</scope>
    <source>
        <strain evidence="2 3">AU7206</strain>
    </source>
</reference>
<gene>
    <name evidence="2" type="ORF">CAL15_12060</name>
</gene>
<evidence type="ECO:0000313" key="2">
    <source>
        <dbReference type="EMBL" id="ARP95044.1"/>
    </source>
</evidence>
<dbReference type="OrthoDB" id="8637347at2"/>
<dbReference type="Proteomes" id="UP000194161">
    <property type="component" value="Chromosome"/>
</dbReference>
<keyword evidence="1" id="KW-0812">Transmembrane</keyword>
<keyword evidence="1" id="KW-1133">Transmembrane helix</keyword>
<dbReference type="KEGG" id="bgm:CAL15_12060"/>
<name>A0A1W6ZDW5_9BORD</name>
<organism evidence="2 3">
    <name type="scientific">Bordetella genomosp. 13</name>
    <dbReference type="NCBI Taxonomy" id="463040"/>
    <lineage>
        <taxon>Bacteria</taxon>
        <taxon>Pseudomonadati</taxon>
        <taxon>Pseudomonadota</taxon>
        <taxon>Betaproteobacteria</taxon>
        <taxon>Burkholderiales</taxon>
        <taxon>Alcaligenaceae</taxon>
        <taxon>Bordetella</taxon>
    </lineage>
</organism>
<dbReference type="RefSeq" id="WP_086078808.1">
    <property type="nucleotide sequence ID" value="NZ_CP021111.1"/>
</dbReference>
<feature type="transmembrane region" description="Helical" evidence="1">
    <location>
        <begin position="12"/>
        <end position="30"/>
    </location>
</feature>
<dbReference type="EMBL" id="CP021111">
    <property type="protein sequence ID" value="ARP95044.1"/>
    <property type="molecule type" value="Genomic_DNA"/>
</dbReference>
<keyword evidence="3" id="KW-1185">Reference proteome</keyword>